<dbReference type="Pfam" id="PF06259">
    <property type="entry name" value="Abhydrolase_8"/>
    <property type="match status" value="1"/>
</dbReference>
<dbReference type="Proteomes" id="UP001501570">
    <property type="component" value="Unassembled WGS sequence"/>
</dbReference>
<reference evidence="3" key="1">
    <citation type="journal article" date="2019" name="Int. J. Syst. Evol. Microbiol.">
        <title>The Global Catalogue of Microorganisms (GCM) 10K type strain sequencing project: providing services to taxonomists for standard genome sequencing and annotation.</title>
        <authorList>
            <consortium name="The Broad Institute Genomics Platform"/>
            <consortium name="The Broad Institute Genome Sequencing Center for Infectious Disease"/>
            <person name="Wu L."/>
            <person name="Ma J."/>
        </authorList>
    </citation>
    <scope>NUCLEOTIDE SEQUENCE [LARGE SCALE GENOMIC DNA]</scope>
    <source>
        <strain evidence="3">JCM 18304</strain>
    </source>
</reference>
<sequence length="451" mass="46517">MRLLPVVGCCRRGAKRWPDKDSPAATVRRDAVIVLSGAERGHRSAGVHPRVRAPVPIAVDEPMPRAGAVRGDAVGGPMPAPAGFGTVGRMIERGNLSRPYRNLATALVALAVAVTPSAGALLAAPGKVALPAPAGAAAWRADARHLPDPMSADPVAVQRFLASAGPAEQRGLVAEYPGVMGDLDGVPFALRYAANRRAMSDAGAPYRGQDGQFLLFDPRGNGRLAQVFGDLATADRIAVLVPGAGNRAANFWRGVGGKRFRSPAVQAADLYRAAAGYPGGDRLAVIAWLGYDTPRGVNAAAAREDLARSGAAALNRFVSGLAALRPQATIALFGHSYGSTVIGLAAPRLPHQVTDLAVFGSPGMGVDRVADLHTTARVWAGQAPGDWVRWVPGVRLFGVGHGIKPADPSFGARLFPTAGVADHDHYLAPGTDSLASLARIAASGGLGGVRP</sequence>
<feature type="domain" description="DUF1023" evidence="1">
    <location>
        <begin position="217"/>
        <end position="394"/>
    </location>
</feature>
<protein>
    <recommendedName>
        <fullName evidence="1">DUF1023 domain-containing protein</fullName>
    </recommendedName>
</protein>
<organism evidence="2 3">
    <name type="scientific">Rugosimonospora acidiphila</name>
    <dbReference type="NCBI Taxonomy" id="556531"/>
    <lineage>
        <taxon>Bacteria</taxon>
        <taxon>Bacillati</taxon>
        <taxon>Actinomycetota</taxon>
        <taxon>Actinomycetes</taxon>
        <taxon>Micromonosporales</taxon>
        <taxon>Micromonosporaceae</taxon>
        <taxon>Rugosimonospora</taxon>
    </lineage>
</organism>
<evidence type="ECO:0000313" key="3">
    <source>
        <dbReference type="Proteomes" id="UP001501570"/>
    </source>
</evidence>
<comment type="caution">
    <text evidence="2">The sequence shown here is derived from an EMBL/GenBank/DDBJ whole genome shotgun (WGS) entry which is preliminary data.</text>
</comment>
<evidence type="ECO:0000259" key="1">
    <source>
        <dbReference type="Pfam" id="PF06259"/>
    </source>
</evidence>
<proteinExistence type="predicted"/>
<gene>
    <name evidence="2" type="ORF">GCM10023322_47080</name>
</gene>
<dbReference type="SUPFAM" id="SSF53474">
    <property type="entry name" value="alpha/beta-Hydrolases"/>
    <property type="match status" value="1"/>
</dbReference>
<dbReference type="InterPro" id="IPR010427">
    <property type="entry name" value="DUF1023"/>
</dbReference>
<dbReference type="Gene3D" id="3.40.50.1820">
    <property type="entry name" value="alpha/beta hydrolase"/>
    <property type="match status" value="1"/>
</dbReference>
<name>A0ABP9S4T7_9ACTN</name>
<evidence type="ECO:0000313" key="2">
    <source>
        <dbReference type="EMBL" id="GAA5190883.1"/>
    </source>
</evidence>
<dbReference type="EMBL" id="BAABJQ010000014">
    <property type="protein sequence ID" value="GAA5190883.1"/>
    <property type="molecule type" value="Genomic_DNA"/>
</dbReference>
<accession>A0ABP9S4T7</accession>
<keyword evidence="3" id="KW-1185">Reference proteome</keyword>
<dbReference type="InterPro" id="IPR029058">
    <property type="entry name" value="AB_hydrolase_fold"/>
</dbReference>